<evidence type="ECO:0000256" key="4">
    <source>
        <dbReference type="ARBA" id="ARBA00022691"/>
    </source>
</evidence>
<dbReference type="GO" id="GO:0008757">
    <property type="term" value="F:S-adenosylmethionine-dependent methyltransferase activity"/>
    <property type="evidence" value="ECO:0007669"/>
    <property type="project" value="InterPro"/>
</dbReference>
<keyword evidence="2 5" id="KW-0489">Methyltransferase</keyword>
<protein>
    <submittedName>
        <fullName evidence="5">Thiopurine S-methyltransferase (TPMT)</fullName>
    </submittedName>
</protein>
<dbReference type="PANTHER" id="PTHR32183">
    <property type="match status" value="1"/>
</dbReference>
<dbReference type="EMBL" id="FORU01000021">
    <property type="protein sequence ID" value="SFJ88346.1"/>
    <property type="molecule type" value="Genomic_DNA"/>
</dbReference>
<dbReference type="InterPro" id="IPR029063">
    <property type="entry name" value="SAM-dependent_MTases_sf"/>
</dbReference>
<dbReference type="InterPro" id="IPR008854">
    <property type="entry name" value="TPMT"/>
</dbReference>
<dbReference type="AlphaFoldDB" id="A0A1I3V1U5"/>
<dbReference type="CDD" id="cd02440">
    <property type="entry name" value="AdoMet_MTases"/>
    <property type="match status" value="1"/>
</dbReference>
<evidence type="ECO:0000313" key="5">
    <source>
        <dbReference type="EMBL" id="SFJ88346.1"/>
    </source>
</evidence>
<proteinExistence type="predicted"/>
<evidence type="ECO:0000256" key="2">
    <source>
        <dbReference type="ARBA" id="ARBA00022603"/>
    </source>
</evidence>
<dbReference type="RefSeq" id="WP_090681416.1">
    <property type="nucleotide sequence ID" value="NZ_FORU01000021.1"/>
</dbReference>
<keyword evidence="4" id="KW-0949">S-adenosyl-L-methionine</keyword>
<keyword evidence="1" id="KW-0597">Phosphoprotein</keyword>
<dbReference type="SUPFAM" id="SSF53335">
    <property type="entry name" value="S-adenosyl-L-methionine-dependent methyltransferases"/>
    <property type="match status" value="1"/>
</dbReference>
<dbReference type="Proteomes" id="UP000243887">
    <property type="component" value="Unassembled WGS sequence"/>
</dbReference>
<keyword evidence="3 5" id="KW-0808">Transferase</keyword>
<dbReference type="OrthoDB" id="9778208at2"/>
<dbReference type="Pfam" id="PF05724">
    <property type="entry name" value="TPMT"/>
    <property type="match status" value="1"/>
</dbReference>
<dbReference type="STRING" id="1150112.SAMN04487893_12120"/>
<evidence type="ECO:0000256" key="1">
    <source>
        <dbReference type="ARBA" id="ARBA00022553"/>
    </source>
</evidence>
<dbReference type="Gene3D" id="3.40.50.150">
    <property type="entry name" value="Vaccinia Virus protein VP39"/>
    <property type="match status" value="1"/>
</dbReference>
<sequence>MLNEAFWSSKYQSKSTHWNAGEITKPLKDYVDQLKDKNINILIPGVGHGHELKYLFNQGFKNVYVIDIATEPLDYIRKQLPAFPNERLIHGDFFELEGSFDLILEQTFFCALNPDLREKYAQKMNDLLSYNGKLVGVLFDFPLDTIGLPPYGGNKEEYELLFMNHMRLIKIERCYNSIKPRIDRELFIHIEKKND</sequence>
<dbReference type="GO" id="GO:0032259">
    <property type="term" value="P:methylation"/>
    <property type="evidence" value="ECO:0007669"/>
    <property type="project" value="UniProtKB-KW"/>
</dbReference>
<evidence type="ECO:0000313" key="6">
    <source>
        <dbReference type="Proteomes" id="UP000243887"/>
    </source>
</evidence>
<evidence type="ECO:0000256" key="3">
    <source>
        <dbReference type="ARBA" id="ARBA00022679"/>
    </source>
</evidence>
<name>A0A1I3V1U5_9FLAO</name>
<keyword evidence="6" id="KW-1185">Reference proteome</keyword>
<dbReference type="PROSITE" id="PS51585">
    <property type="entry name" value="SAM_MT_TPMT"/>
    <property type="match status" value="1"/>
</dbReference>
<gene>
    <name evidence="5" type="ORF">SAMN04487893_12120</name>
</gene>
<organism evidence="5 6">
    <name type="scientific">Myroides guanonis</name>
    <dbReference type="NCBI Taxonomy" id="1150112"/>
    <lineage>
        <taxon>Bacteria</taxon>
        <taxon>Pseudomonadati</taxon>
        <taxon>Bacteroidota</taxon>
        <taxon>Flavobacteriia</taxon>
        <taxon>Flavobacteriales</taxon>
        <taxon>Flavobacteriaceae</taxon>
        <taxon>Myroides</taxon>
    </lineage>
</organism>
<dbReference type="PANTHER" id="PTHR32183:SF11">
    <property type="entry name" value="THIOL METHYLTRANSFERASE 2-RELATED"/>
    <property type="match status" value="1"/>
</dbReference>
<reference evidence="6" key="1">
    <citation type="submission" date="2016-10" db="EMBL/GenBank/DDBJ databases">
        <authorList>
            <person name="Varghese N."/>
            <person name="Submissions S."/>
        </authorList>
    </citation>
    <scope>NUCLEOTIDE SEQUENCE [LARGE SCALE GENOMIC DNA]</scope>
    <source>
        <strain evidence="6">DSM 26542</strain>
    </source>
</reference>
<accession>A0A1I3V1U5</accession>